<evidence type="ECO:0000256" key="1">
    <source>
        <dbReference type="SAM" id="MobiDB-lite"/>
    </source>
</evidence>
<name>A0A4U0XTP4_9PEZI</name>
<keyword evidence="3" id="KW-1185">Reference proteome</keyword>
<feature type="region of interest" description="Disordered" evidence="1">
    <location>
        <begin position="34"/>
        <end position="71"/>
    </location>
</feature>
<dbReference type="EMBL" id="NAJN01000036">
    <property type="protein sequence ID" value="TKA81064.1"/>
    <property type="molecule type" value="Genomic_DNA"/>
</dbReference>
<evidence type="ECO:0000313" key="2">
    <source>
        <dbReference type="EMBL" id="TKA81064.1"/>
    </source>
</evidence>
<accession>A0A4U0XTP4</accession>
<dbReference type="AlphaFoldDB" id="A0A4U0XTP4"/>
<organism evidence="2 3">
    <name type="scientific">Cryomyces minteri</name>
    <dbReference type="NCBI Taxonomy" id="331657"/>
    <lineage>
        <taxon>Eukaryota</taxon>
        <taxon>Fungi</taxon>
        <taxon>Dikarya</taxon>
        <taxon>Ascomycota</taxon>
        <taxon>Pezizomycotina</taxon>
        <taxon>Dothideomycetes</taxon>
        <taxon>Dothideomycetes incertae sedis</taxon>
        <taxon>Cryomyces</taxon>
    </lineage>
</organism>
<proteinExistence type="predicted"/>
<comment type="caution">
    <text evidence="2">The sequence shown here is derived from an EMBL/GenBank/DDBJ whole genome shotgun (WGS) entry which is preliminary data.</text>
</comment>
<evidence type="ECO:0000313" key="3">
    <source>
        <dbReference type="Proteomes" id="UP000308768"/>
    </source>
</evidence>
<protein>
    <submittedName>
        <fullName evidence="2">Uncharacterized protein</fullName>
    </submittedName>
</protein>
<gene>
    <name evidence="2" type="ORF">B0A49_00684</name>
</gene>
<reference evidence="2 3" key="1">
    <citation type="submission" date="2017-03" db="EMBL/GenBank/DDBJ databases">
        <title>Genomes of endolithic fungi from Antarctica.</title>
        <authorList>
            <person name="Coleine C."/>
            <person name="Masonjones S."/>
            <person name="Stajich J.E."/>
        </authorList>
    </citation>
    <scope>NUCLEOTIDE SEQUENCE [LARGE SCALE GENOMIC DNA]</scope>
    <source>
        <strain evidence="2 3">CCFEE 5187</strain>
    </source>
</reference>
<feature type="compositionally biased region" description="Basic and acidic residues" evidence="1">
    <location>
        <begin position="36"/>
        <end position="62"/>
    </location>
</feature>
<sequence length="101" mass="11332">MAEANPALVVSTMSSAGTLLRMLKKQTLPISVSNDVDSHVQQDQNRHRLGDDDICLDRDRNGDQGGDQNVDVDFDMNHKCYLTGNDSDKDHHFNPAWIHDN</sequence>
<dbReference type="Proteomes" id="UP000308768">
    <property type="component" value="Unassembled WGS sequence"/>
</dbReference>